<sequence>MHSNARKGGSVPFREASINQHSQTTRKAWYHTDNHLPRLPPDIRLDESAHSIDTKTTISCIQPFPTWFPHAHLRSLRLTHALGPLKFKLTIPH</sequence>
<accession>A0A448WTT1</accession>
<dbReference type="EMBL" id="CAAALY010044412">
    <property type="protein sequence ID" value="VEL20034.1"/>
    <property type="molecule type" value="Genomic_DNA"/>
</dbReference>
<evidence type="ECO:0000256" key="1">
    <source>
        <dbReference type="SAM" id="MobiDB-lite"/>
    </source>
</evidence>
<organism evidence="2 3">
    <name type="scientific">Protopolystoma xenopodis</name>
    <dbReference type="NCBI Taxonomy" id="117903"/>
    <lineage>
        <taxon>Eukaryota</taxon>
        <taxon>Metazoa</taxon>
        <taxon>Spiralia</taxon>
        <taxon>Lophotrochozoa</taxon>
        <taxon>Platyhelminthes</taxon>
        <taxon>Monogenea</taxon>
        <taxon>Polyopisthocotylea</taxon>
        <taxon>Polystomatidea</taxon>
        <taxon>Polystomatidae</taxon>
        <taxon>Protopolystoma</taxon>
    </lineage>
</organism>
<evidence type="ECO:0000313" key="3">
    <source>
        <dbReference type="Proteomes" id="UP000784294"/>
    </source>
</evidence>
<dbReference type="Proteomes" id="UP000784294">
    <property type="component" value="Unassembled WGS sequence"/>
</dbReference>
<proteinExistence type="predicted"/>
<protein>
    <submittedName>
        <fullName evidence="2">Uncharacterized protein</fullName>
    </submittedName>
</protein>
<name>A0A448WTT1_9PLAT</name>
<feature type="compositionally biased region" description="Polar residues" evidence="1">
    <location>
        <begin position="17"/>
        <end position="26"/>
    </location>
</feature>
<gene>
    <name evidence="2" type="ORF">PXEA_LOCUS13474</name>
</gene>
<feature type="region of interest" description="Disordered" evidence="1">
    <location>
        <begin position="1"/>
        <end position="33"/>
    </location>
</feature>
<keyword evidence="3" id="KW-1185">Reference proteome</keyword>
<dbReference type="AlphaFoldDB" id="A0A448WTT1"/>
<evidence type="ECO:0000313" key="2">
    <source>
        <dbReference type="EMBL" id="VEL20034.1"/>
    </source>
</evidence>
<reference evidence="2" key="1">
    <citation type="submission" date="2018-11" db="EMBL/GenBank/DDBJ databases">
        <authorList>
            <consortium name="Pathogen Informatics"/>
        </authorList>
    </citation>
    <scope>NUCLEOTIDE SEQUENCE</scope>
</reference>
<comment type="caution">
    <text evidence="2">The sequence shown here is derived from an EMBL/GenBank/DDBJ whole genome shotgun (WGS) entry which is preliminary data.</text>
</comment>